<gene>
    <name evidence="5" type="ORF">QTO34_016212</name>
</gene>
<evidence type="ECO:0000256" key="3">
    <source>
        <dbReference type="SAM" id="MobiDB-lite"/>
    </source>
</evidence>
<organism evidence="5 6">
    <name type="scientific">Cnephaeus nilssonii</name>
    <name type="common">Northern bat</name>
    <name type="synonym">Eptesicus nilssonii</name>
    <dbReference type="NCBI Taxonomy" id="3371016"/>
    <lineage>
        <taxon>Eukaryota</taxon>
        <taxon>Metazoa</taxon>
        <taxon>Chordata</taxon>
        <taxon>Craniata</taxon>
        <taxon>Vertebrata</taxon>
        <taxon>Euteleostomi</taxon>
        <taxon>Mammalia</taxon>
        <taxon>Eutheria</taxon>
        <taxon>Laurasiatheria</taxon>
        <taxon>Chiroptera</taxon>
        <taxon>Yangochiroptera</taxon>
        <taxon>Vespertilionidae</taxon>
        <taxon>Cnephaeus</taxon>
    </lineage>
</organism>
<comment type="caution">
    <text evidence="5">The sequence shown here is derived from an EMBL/GenBank/DDBJ whole genome shotgun (WGS) entry which is preliminary data.</text>
</comment>
<evidence type="ECO:0000313" key="6">
    <source>
        <dbReference type="Proteomes" id="UP001177744"/>
    </source>
</evidence>
<evidence type="ECO:0000313" key="5">
    <source>
        <dbReference type="EMBL" id="KAK1343432.1"/>
    </source>
</evidence>
<dbReference type="Proteomes" id="UP001177744">
    <property type="component" value="Unassembled WGS sequence"/>
</dbReference>
<dbReference type="GO" id="GO:0003723">
    <property type="term" value="F:RNA binding"/>
    <property type="evidence" value="ECO:0007669"/>
    <property type="project" value="UniProtKB-UniRule"/>
</dbReference>
<keyword evidence="6" id="KW-1185">Reference proteome</keyword>
<proteinExistence type="predicted"/>
<feature type="region of interest" description="Disordered" evidence="3">
    <location>
        <begin position="65"/>
        <end position="84"/>
    </location>
</feature>
<dbReference type="SMART" id="SM00360">
    <property type="entry name" value="RRM"/>
    <property type="match status" value="2"/>
</dbReference>
<dbReference type="PANTHER" id="PTHR10352">
    <property type="entry name" value="EUKARYOTIC TRANSLATION INITIATION FACTOR 3 SUBUNIT G"/>
    <property type="match status" value="1"/>
</dbReference>
<dbReference type="Gene3D" id="3.30.70.330">
    <property type="match status" value="2"/>
</dbReference>
<keyword evidence="1 2" id="KW-0694">RNA-binding</keyword>
<dbReference type="InterPro" id="IPR012677">
    <property type="entry name" value="Nucleotide-bd_a/b_plait_sf"/>
</dbReference>
<feature type="region of interest" description="Disordered" evidence="3">
    <location>
        <begin position="125"/>
        <end position="150"/>
    </location>
</feature>
<feature type="domain" description="RRM" evidence="4">
    <location>
        <begin position="1"/>
        <end position="68"/>
    </location>
</feature>
<name>A0AA40I5I1_CNENI</name>
<evidence type="ECO:0000256" key="2">
    <source>
        <dbReference type="PROSITE-ProRule" id="PRU00176"/>
    </source>
</evidence>
<dbReference type="SUPFAM" id="SSF54928">
    <property type="entry name" value="RNA-binding domain, RBD"/>
    <property type="match status" value="1"/>
</dbReference>
<protein>
    <recommendedName>
        <fullName evidence="4">RRM domain-containing protein</fullName>
    </recommendedName>
</protein>
<sequence>MTLDKLCSLISSIGEVESVKLLRDKVAGHSLGYGFVNYVTTKEAEKAINTLNRLWLQSKTIRGQQRHQLDNHQQAPQDHDPEGHEGHVLSIQAIINSWVLVDEMKGLSRGGAFIRFDKQSEAEEAVASFNGHKPPGSSKPIAVKSAANPNQDKHVALLSQLYRSAT</sequence>
<evidence type="ECO:0000256" key="1">
    <source>
        <dbReference type="ARBA" id="ARBA00022884"/>
    </source>
</evidence>
<feature type="domain" description="RRM" evidence="4">
    <location>
        <begin position="86"/>
        <end position="148"/>
    </location>
</feature>
<dbReference type="InterPro" id="IPR035979">
    <property type="entry name" value="RBD_domain_sf"/>
</dbReference>
<dbReference type="InterPro" id="IPR000504">
    <property type="entry name" value="RRM_dom"/>
</dbReference>
<accession>A0AA40I5I1</accession>
<dbReference type="EMBL" id="JAULJE010000005">
    <property type="protein sequence ID" value="KAK1343432.1"/>
    <property type="molecule type" value="Genomic_DNA"/>
</dbReference>
<evidence type="ECO:0000259" key="4">
    <source>
        <dbReference type="PROSITE" id="PS50102"/>
    </source>
</evidence>
<dbReference type="PROSITE" id="PS50102">
    <property type="entry name" value="RRM"/>
    <property type="match status" value="2"/>
</dbReference>
<dbReference type="Pfam" id="PF00076">
    <property type="entry name" value="RRM_1"/>
    <property type="match status" value="2"/>
</dbReference>
<dbReference type="AlphaFoldDB" id="A0AA40I5I1"/>
<reference evidence="5" key="1">
    <citation type="submission" date="2023-06" db="EMBL/GenBank/DDBJ databases">
        <title>Reference genome for the Northern bat (Eptesicus nilssonii), a most northern bat species.</title>
        <authorList>
            <person name="Laine V.N."/>
            <person name="Pulliainen A.T."/>
            <person name="Lilley T.M."/>
        </authorList>
    </citation>
    <scope>NUCLEOTIDE SEQUENCE</scope>
    <source>
        <strain evidence="5">BLF_Eptnil</strain>
        <tissue evidence="5">Kidney</tissue>
    </source>
</reference>